<organism evidence="2 3">
    <name type="scientific">Nonomuraea polychroma</name>
    <dbReference type="NCBI Taxonomy" id="46176"/>
    <lineage>
        <taxon>Bacteria</taxon>
        <taxon>Bacillati</taxon>
        <taxon>Actinomycetota</taxon>
        <taxon>Actinomycetes</taxon>
        <taxon>Streptosporangiales</taxon>
        <taxon>Streptosporangiaceae</taxon>
        <taxon>Nonomuraea</taxon>
    </lineage>
</organism>
<feature type="region of interest" description="Disordered" evidence="1">
    <location>
        <begin position="183"/>
        <end position="210"/>
    </location>
</feature>
<dbReference type="EMBL" id="SAUN01000001">
    <property type="protein sequence ID" value="RVX47127.1"/>
    <property type="molecule type" value="Genomic_DNA"/>
</dbReference>
<name>A0A438MMW5_9ACTN</name>
<evidence type="ECO:0000256" key="1">
    <source>
        <dbReference type="SAM" id="MobiDB-lite"/>
    </source>
</evidence>
<reference evidence="2 3" key="1">
    <citation type="submission" date="2019-01" db="EMBL/GenBank/DDBJ databases">
        <title>Sequencing the genomes of 1000 actinobacteria strains.</title>
        <authorList>
            <person name="Klenk H.-P."/>
        </authorList>
    </citation>
    <scope>NUCLEOTIDE SEQUENCE [LARGE SCALE GENOMIC DNA]</scope>
    <source>
        <strain evidence="2 3">DSM 43925</strain>
    </source>
</reference>
<dbReference type="AlphaFoldDB" id="A0A438MMW5"/>
<evidence type="ECO:0000313" key="3">
    <source>
        <dbReference type="Proteomes" id="UP000284824"/>
    </source>
</evidence>
<evidence type="ECO:0000313" key="2">
    <source>
        <dbReference type="EMBL" id="RVX47127.1"/>
    </source>
</evidence>
<feature type="compositionally biased region" description="Basic and acidic residues" evidence="1">
    <location>
        <begin position="125"/>
        <end position="137"/>
    </location>
</feature>
<dbReference type="RefSeq" id="WP_127939608.1">
    <property type="nucleotide sequence ID" value="NZ_SAUN01000001.1"/>
</dbReference>
<accession>A0A438MMW5</accession>
<feature type="compositionally biased region" description="Low complexity" evidence="1">
    <location>
        <begin position="183"/>
        <end position="193"/>
    </location>
</feature>
<feature type="compositionally biased region" description="Gly residues" evidence="1">
    <location>
        <begin position="61"/>
        <end position="90"/>
    </location>
</feature>
<dbReference type="Proteomes" id="UP000284824">
    <property type="component" value="Unassembled WGS sequence"/>
</dbReference>
<comment type="caution">
    <text evidence="2">The sequence shown here is derived from an EMBL/GenBank/DDBJ whole genome shotgun (WGS) entry which is preliminary data.</text>
</comment>
<keyword evidence="3" id="KW-1185">Reference proteome</keyword>
<gene>
    <name evidence="2" type="ORF">EDD27_10049</name>
</gene>
<sequence>MAFPEERENGTGSAPYGMGSAPPWSDMGGARQATGMRGTPPANGSAGAPRGDGFGRAPQGDGFGGSPQGDAFGGSPQGGLFGGSPQGDGLGRAPQEAGMGGAPQEAPAPEQETVTTSRRSRSRKERAAAADDTEKAPQSRIGWSPYDEGPRSRAPLWFTIGGVLVLGLLGGGLALMWNAGGPTTAETAAPRRTSAPLPSPPPGKYGFAESRTTDPEAITVKEIFGSKKKFTISGRSYEMTITSKDKKCTDGALGDKLQKALKDGKCNQLVRASFRDKAGKVIGTVGVANLTTGKNAGKVAKSGDEKNYVKPLSGKDSVTKFLGSGSGGAKIWTHGHYAIMVWFQNKDGTKPDKNGSKQLFRAIDDITKATVFKALDHRSMTGSPLT</sequence>
<proteinExistence type="predicted"/>
<dbReference type="OrthoDB" id="3468003at2"/>
<protein>
    <submittedName>
        <fullName evidence="2">Uncharacterized protein</fullName>
    </submittedName>
</protein>
<feature type="region of interest" description="Disordered" evidence="1">
    <location>
        <begin position="1"/>
        <end position="148"/>
    </location>
</feature>